<accession>A0A327L130</accession>
<dbReference type="InterPro" id="IPR007345">
    <property type="entry name" value="Polysacch_pyruvyl_Trfase"/>
</dbReference>
<evidence type="ECO:0000313" key="2">
    <source>
        <dbReference type="EMBL" id="RAI43563.1"/>
    </source>
</evidence>
<protein>
    <recommendedName>
        <fullName evidence="1">Polysaccharide pyruvyl transferase domain-containing protein</fullName>
    </recommendedName>
</protein>
<name>A0A327L130_9BRAD</name>
<evidence type="ECO:0000313" key="3">
    <source>
        <dbReference type="Proteomes" id="UP000249130"/>
    </source>
</evidence>
<feature type="domain" description="Polysaccharide pyruvyl transferase" evidence="1">
    <location>
        <begin position="79"/>
        <end position="189"/>
    </location>
</feature>
<dbReference type="AlphaFoldDB" id="A0A327L130"/>
<dbReference type="Proteomes" id="UP000249130">
    <property type="component" value="Unassembled WGS sequence"/>
</dbReference>
<keyword evidence="3" id="KW-1185">Reference proteome</keyword>
<comment type="caution">
    <text evidence="2">The sequence shown here is derived from an EMBL/GenBank/DDBJ whole genome shotgun (WGS) entry which is preliminary data.</text>
</comment>
<evidence type="ECO:0000259" key="1">
    <source>
        <dbReference type="Pfam" id="PF04230"/>
    </source>
</evidence>
<gene>
    <name evidence="2" type="ORF">CH341_13740</name>
</gene>
<organism evidence="2 3">
    <name type="scientific">Rhodoplanes roseus</name>
    <dbReference type="NCBI Taxonomy" id="29409"/>
    <lineage>
        <taxon>Bacteria</taxon>
        <taxon>Pseudomonadati</taxon>
        <taxon>Pseudomonadota</taxon>
        <taxon>Alphaproteobacteria</taxon>
        <taxon>Hyphomicrobiales</taxon>
        <taxon>Nitrobacteraceae</taxon>
        <taxon>Rhodoplanes</taxon>
    </lineage>
</organism>
<proteinExistence type="predicted"/>
<dbReference type="Pfam" id="PF04230">
    <property type="entry name" value="PS_pyruv_trans"/>
    <property type="match status" value="1"/>
</dbReference>
<dbReference type="EMBL" id="NPEX01000082">
    <property type="protein sequence ID" value="RAI43563.1"/>
    <property type="molecule type" value="Genomic_DNA"/>
</dbReference>
<sequence length="357" mass="39032">MRLHYYKSSVGNFGDDLNVWLWPRLLPDAWDPDDGIRFAGIGTIITTAMPDAEQWIVLGSGAGYGPAPRGFGGPGWCILSVRGPLSARVLGLPADKAVTDGALLLNTLPEFQPVAEADRVGTVFVPHYQALECGAWDEACRRAGIELLDPRADSRGVVERLRKARCVIADSMHAAIIADAMRVPWIPVVTSAEINTFKWLDWTGSMEVPYRPVGLPASSLDEWVRSATLGIHGQRYHVSPPTEDGVLRHYRRSAVLKRRPWWPLAQRCGERIYSSGIKRVLRALHASRVTLLAGDAWIDGAACALRSAAEGPSWLSHDRVWRRRGDQLGDQVDRVRALLRSGAVAPATSATPASPSA</sequence>
<reference evidence="2 3" key="1">
    <citation type="submission" date="2017-07" db="EMBL/GenBank/DDBJ databases">
        <title>Draft Genome Sequences of Select Purple Nonsulfur Bacteria.</title>
        <authorList>
            <person name="Lasarre B."/>
            <person name="Mckinlay J.B."/>
        </authorList>
    </citation>
    <scope>NUCLEOTIDE SEQUENCE [LARGE SCALE GENOMIC DNA]</scope>
    <source>
        <strain evidence="2 3">DSM 5909</strain>
    </source>
</reference>